<reference evidence="1" key="2">
    <citation type="submission" date="2019-11" db="EMBL/GenBank/DDBJ databases">
        <title>Improved Assembly of Tolypothrix boutellei genome.</title>
        <authorList>
            <person name="Sarangi A.N."/>
            <person name="Mukherjee M."/>
            <person name="Ghosh S."/>
            <person name="Singh D."/>
            <person name="Das A."/>
            <person name="Kant S."/>
            <person name="Prusty A."/>
            <person name="Tripathy S."/>
        </authorList>
    </citation>
    <scope>NUCLEOTIDE SEQUENCE</scope>
    <source>
        <strain evidence="1">VB521301</strain>
    </source>
</reference>
<dbReference type="PANTHER" id="PTHR39518">
    <property type="entry name" value="UPF0215 PROTEIN MJ1150"/>
    <property type="match status" value="1"/>
</dbReference>
<dbReference type="EMBL" id="JHEG02000058">
    <property type="protein sequence ID" value="KIE08733.1"/>
    <property type="molecule type" value="Genomic_DNA"/>
</dbReference>
<dbReference type="Proteomes" id="UP000029738">
    <property type="component" value="Unassembled WGS sequence"/>
</dbReference>
<evidence type="ECO:0000313" key="3">
    <source>
        <dbReference type="Proteomes" id="UP000029738"/>
    </source>
</evidence>
<name>A0A0C1QYK4_9CYAN</name>
<dbReference type="RefSeq" id="WP_038080261.1">
    <property type="nucleotide sequence ID" value="NZ_JHEG04000001.1"/>
</dbReference>
<evidence type="ECO:0000313" key="1">
    <source>
        <dbReference type="EMBL" id="KAF3885600.1"/>
    </source>
</evidence>
<dbReference type="PANTHER" id="PTHR39518:SF2">
    <property type="entry name" value="UPF0215 PROTEIN MJ1150"/>
    <property type="match status" value="1"/>
</dbReference>
<dbReference type="STRING" id="1479485.DA73_0229870"/>
<reference evidence="2" key="1">
    <citation type="journal article" date="2015" name="Genome Announc.">
        <title>Draft Genome Sequence of Tolypothrix boutellei Strain VB521301.</title>
        <authorList>
            <person name="Chandrababunaidu M.M."/>
            <person name="Singh D."/>
            <person name="Sen D."/>
            <person name="Bhan S."/>
            <person name="Das S."/>
            <person name="Gupta A."/>
            <person name="Adhikary S.P."/>
            <person name="Tripathy S."/>
        </authorList>
    </citation>
    <scope>NUCLEOTIDE SEQUENCE</scope>
    <source>
        <strain evidence="2">VB521301</strain>
    </source>
</reference>
<evidence type="ECO:0000313" key="2">
    <source>
        <dbReference type="EMBL" id="KIE08733.1"/>
    </source>
</evidence>
<keyword evidence="3" id="KW-1185">Reference proteome</keyword>
<dbReference type="PIRSF" id="PIRSF006380">
    <property type="entry name" value="UCP006380"/>
    <property type="match status" value="1"/>
</dbReference>
<dbReference type="AlphaFoldDB" id="A0A0C1QYK4"/>
<dbReference type="Pfam" id="PF01949">
    <property type="entry name" value="Endo_dU"/>
    <property type="match status" value="1"/>
</dbReference>
<accession>A0A0C1QYK4</accession>
<dbReference type="Gene3D" id="3.30.2170.10">
    <property type="entry name" value="archaeoglobus fulgidus dsm 4304 superfamily"/>
    <property type="match status" value="1"/>
</dbReference>
<comment type="caution">
    <text evidence="2">The sequence shown here is derived from an EMBL/GenBank/DDBJ whole genome shotgun (WGS) entry which is preliminary data.</text>
</comment>
<dbReference type="HAMAP" id="MF_00582">
    <property type="entry name" value="UPF0215"/>
    <property type="match status" value="1"/>
</dbReference>
<proteinExistence type="inferred from homology"/>
<sequence length="194" mass="21174">MKLESLLKLNRTIRAIGFDDSPFVRGTGGKVHIGGVVCAGTRFEGMVWGELQQDGLDATETICKLLVGSKFLPQLHIVLLDGIGFGGFNLVNLPELAQRLQLPCVAVMRRVPDLTAVEDAMSRLPNFQQRQELLRLAGTIYEYPPFFFQVCGEEPEVIATALHRLTDCGKVPEALRLAHLIASAIIKGESSSSA</sequence>
<protein>
    <submittedName>
        <fullName evidence="1">DUF99 family protein</fullName>
    </submittedName>
</protein>
<organism evidence="2">
    <name type="scientific">Tolypothrix bouteillei VB521301</name>
    <dbReference type="NCBI Taxonomy" id="1479485"/>
    <lineage>
        <taxon>Bacteria</taxon>
        <taxon>Bacillati</taxon>
        <taxon>Cyanobacteriota</taxon>
        <taxon>Cyanophyceae</taxon>
        <taxon>Nostocales</taxon>
        <taxon>Tolypothrichaceae</taxon>
        <taxon>Tolypothrix</taxon>
    </lineage>
</organism>
<dbReference type="OrthoDB" id="25804at2"/>
<dbReference type="InterPro" id="IPR002802">
    <property type="entry name" value="Endo_dU"/>
</dbReference>
<dbReference type="EMBL" id="JHEG04000001">
    <property type="protein sequence ID" value="KAF3885600.1"/>
    <property type="molecule type" value="Genomic_DNA"/>
</dbReference>
<gene>
    <name evidence="2" type="ORF">DA73_0229870</name>
    <name evidence="1" type="ORF">DA73_0400009095</name>
</gene>